<accession>A0ABW5N8P4</accession>
<sequence>MKFTHYLFPIFFFLIHISCSDDDTDITIIDEIESLKKVQEITNDTHTIELYTDTGHFSTGYNDISLRIKNNSDNTYIENASLTWNPVMTMPTMKHSCPKSTISKVPGKNTLYNGYIIYQMTHMDMSGWTLNISYTINDNSYEAKAPLLVGQSNRQNVTTITGSDDTKYIIALIAPSVPKIAVNDVKIGIYTMEDAFSFPVVKNYSIALDPRMPSMGNHSSPNNEDLIYSDIDTMYHGRLSLTMSGYWVLNLKLINDQGMLLKGEDITTDHLQSSLYLEIEF</sequence>
<evidence type="ECO:0008006" key="3">
    <source>
        <dbReference type="Google" id="ProtNLM"/>
    </source>
</evidence>
<reference evidence="2" key="1">
    <citation type="journal article" date="2019" name="Int. J. Syst. Evol. Microbiol.">
        <title>The Global Catalogue of Microorganisms (GCM) 10K type strain sequencing project: providing services to taxonomists for standard genome sequencing and annotation.</title>
        <authorList>
            <consortium name="The Broad Institute Genomics Platform"/>
            <consortium name="The Broad Institute Genome Sequencing Center for Infectious Disease"/>
            <person name="Wu L."/>
            <person name="Ma J."/>
        </authorList>
    </citation>
    <scope>NUCLEOTIDE SEQUENCE [LARGE SCALE GENOMIC DNA]</scope>
    <source>
        <strain evidence="2">KCTC 42423</strain>
    </source>
</reference>
<dbReference type="RefSeq" id="WP_378258606.1">
    <property type="nucleotide sequence ID" value="NZ_JBHSJV010000001.1"/>
</dbReference>
<dbReference type="Proteomes" id="UP001597459">
    <property type="component" value="Unassembled WGS sequence"/>
</dbReference>
<evidence type="ECO:0000313" key="1">
    <source>
        <dbReference type="EMBL" id="MFD2591932.1"/>
    </source>
</evidence>
<evidence type="ECO:0000313" key="2">
    <source>
        <dbReference type="Proteomes" id="UP001597459"/>
    </source>
</evidence>
<dbReference type="EMBL" id="JBHULX010000027">
    <property type="protein sequence ID" value="MFD2591932.1"/>
    <property type="molecule type" value="Genomic_DNA"/>
</dbReference>
<name>A0ABW5N8P4_9FLAO</name>
<organism evidence="1 2">
    <name type="scientific">Aquimarina hainanensis</name>
    <dbReference type="NCBI Taxonomy" id="1578017"/>
    <lineage>
        <taxon>Bacteria</taxon>
        <taxon>Pseudomonadati</taxon>
        <taxon>Bacteroidota</taxon>
        <taxon>Flavobacteriia</taxon>
        <taxon>Flavobacteriales</taxon>
        <taxon>Flavobacteriaceae</taxon>
        <taxon>Aquimarina</taxon>
    </lineage>
</organism>
<comment type="caution">
    <text evidence="1">The sequence shown here is derived from an EMBL/GenBank/DDBJ whole genome shotgun (WGS) entry which is preliminary data.</text>
</comment>
<protein>
    <recommendedName>
        <fullName evidence="3">YtkA-like domain-containing protein</fullName>
    </recommendedName>
</protein>
<keyword evidence="2" id="KW-1185">Reference proteome</keyword>
<proteinExistence type="predicted"/>
<gene>
    <name evidence="1" type="ORF">ACFSTE_13930</name>
</gene>